<dbReference type="EMBL" id="CAXHTA020000004">
    <property type="protein sequence ID" value="CAL5220541.1"/>
    <property type="molecule type" value="Genomic_DNA"/>
</dbReference>
<evidence type="ECO:0000313" key="2">
    <source>
        <dbReference type="Proteomes" id="UP001497392"/>
    </source>
</evidence>
<reference evidence="1 2" key="1">
    <citation type="submission" date="2024-06" db="EMBL/GenBank/DDBJ databases">
        <authorList>
            <person name="Kraege A."/>
            <person name="Thomma B."/>
        </authorList>
    </citation>
    <scope>NUCLEOTIDE SEQUENCE [LARGE SCALE GENOMIC DNA]</scope>
</reference>
<evidence type="ECO:0000313" key="1">
    <source>
        <dbReference type="EMBL" id="CAL5220541.1"/>
    </source>
</evidence>
<name>A0ABP1FMD8_9CHLO</name>
<keyword evidence="2" id="KW-1185">Reference proteome</keyword>
<accession>A0ABP1FMD8</accession>
<proteinExistence type="predicted"/>
<organism evidence="1 2">
    <name type="scientific">Coccomyxa viridis</name>
    <dbReference type="NCBI Taxonomy" id="1274662"/>
    <lineage>
        <taxon>Eukaryota</taxon>
        <taxon>Viridiplantae</taxon>
        <taxon>Chlorophyta</taxon>
        <taxon>core chlorophytes</taxon>
        <taxon>Trebouxiophyceae</taxon>
        <taxon>Trebouxiophyceae incertae sedis</taxon>
        <taxon>Coccomyxaceae</taxon>
        <taxon>Coccomyxa</taxon>
    </lineage>
</organism>
<comment type="caution">
    <text evidence="1">The sequence shown here is derived from an EMBL/GenBank/DDBJ whole genome shotgun (WGS) entry which is preliminary data.</text>
</comment>
<gene>
    <name evidence="1" type="primary">g2576</name>
    <name evidence="1" type="ORF">VP750_LOCUS2200</name>
</gene>
<sequence length="200" mass="20927">MSLRAAKVYGQPAMARLRRPSIGTPNVHSEGHPDSLGASCGTMRFGSCIQRAALLLLVLAASTHAQQTGFGRGCGDLGDTLMNEACSQFTSYVKASNEYYYDKSNDELQTFVQKTPNPSAQCCSDAAAFVNKGCSCNSMFANYAAPQQGFSAKTLAVLARAIQLSSCGASNAMTNPCDSPPSQQRAAPAAPQLIGLTLSG</sequence>
<protein>
    <submittedName>
        <fullName evidence="1">G2576 protein</fullName>
    </submittedName>
</protein>
<dbReference type="Proteomes" id="UP001497392">
    <property type="component" value="Unassembled WGS sequence"/>
</dbReference>